<accession>U7D9T7</accession>
<sequence>MKLASSKRPFLPSEVTGAEIDLDVTPVMNLMIVLIPLLVSMTVFAHYSIHDFYLPSNVSDTTPSDGEVSMYSTVVLTQDSLYITVGAEKLDSLAFDSTAFDEDYFLSALGTIRYRSDDYSRSIISVADPVAVYGSMPQAGFTDIGLSSFIPREGQ</sequence>
<dbReference type="RefSeq" id="WP_022636766.1">
    <property type="nucleotide sequence ID" value="NZ_ASJR01000009.1"/>
</dbReference>
<feature type="transmembrane region" description="Helical" evidence="1">
    <location>
        <begin position="27"/>
        <end position="47"/>
    </location>
</feature>
<dbReference type="Proteomes" id="UP000017148">
    <property type="component" value="Unassembled WGS sequence"/>
</dbReference>
<keyword evidence="1" id="KW-1133">Transmembrane helix</keyword>
<keyword evidence="3" id="KW-1185">Reference proteome</keyword>
<gene>
    <name evidence="2" type="ORF">CALK_1296</name>
</gene>
<keyword evidence="1" id="KW-0472">Membrane</keyword>
<keyword evidence="1" id="KW-0812">Transmembrane</keyword>
<dbReference type="EMBL" id="ASJR01000009">
    <property type="protein sequence ID" value="ERP31847.1"/>
    <property type="molecule type" value="Genomic_DNA"/>
</dbReference>
<reference evidence="2 3" key="1">
    <citation type="journal article" date="2013" name="Environ. Microbiol.">
        <title>Genome analysis of Chitinivibrio alkaliphilus gen. nov., sp. nov., a novel extremely haloalkaliphilic anaerobic chitinolytic bacterium from the candidate phylum Termite Group 3.</title>
        <authorList>
            <person name="Sorokin D.Y."/>
            <person name="Gumerov V.M."/>
            <person name="Rakitin A.L."/>
            <person name="Beletsky A.V."/>
            <person name="Damste J.S."/>
            <person name="Muyzer G."/>
            <person name="Mardanov A.V."/>
            <person name="Ravin N.V."/>
        </authorList>
    </citation>
    <scope>NUCLEOTIDE SEQUENCE [LARGE SCALE GENOMIC DNA]</scope>
    <source>
        <strain evidence="2 3">ACht1</strain>
    </source>
</reference>
<dbReference type="AlphaFoldDB" id="U7D9T7"/>
<evidence type="ECO:0000256" key="1">
    <source>
        <dbReference type="SAM" id="Phobius"/>
    </source>
</evidence>
<comment type="caution">
    <text evidence="2">The sequence shown here is derived from an EMBL/GenBank/DDBJ whole genome shotgun (WGS) entry which is preliminary data.</text>
</comment>
<protein>
    <submittedName>
        <fullName evidence="2">Biopolymer transport protein ExbD/TolR</fullName>
    </submittedName>
</protein>
<organism evidence="2 3">
    <name type="scientific">Chitinivibrio alkaliphilus ACht1</name>
    <dbReference type="NCBI Taxonomy" id="1313304"/>
    <lineage>
        <taxon>Bacteria</taxon>
        <taxon>Pseudomonadati</taxon>
        <taxon>Fibrobacterota</taxon>
        <taxon>Chitinivibrionia</taxon>
        <taxon>Chitinivibrionales</taxon>
        <taxon>Chitinivibrionaceae</taxon>
        <taxon>Chitinivibrio</taxon>
    </lineage>
</organism>
<dbReference type="STRING" id="1313304.CALK_1296"/>
<dbReference type="OrthoDB" id="9150865at2"/>
<proteinExistence type="predicted"/>
<evidence type="ECO:0000313" key="2">
    <source>
        <dbReference type="EMBL" id="ERP31847.1"/>
    </source>
</evidence>
<evidence type="ECO:0000313" key="3">
    <source>
        <dbReference type="Proteomes" id="UP000017148"/>
    </source>
</evidence>
<name>U7D9T7_9BACT</name>